<organism evidence="8 9">
    <name type="scientific">Agrilus planipennis</name>
    <name type="common">Emerald ash borer</name>
    <name type="synonym">Agrilus marcopoli</name>
    <dbReference type="NCBI Taxonomy" id="224129"/>
    <lineage>
        <taxon>Eukaryota</taxon>
        <taxon>Metazoa</taxon>
        <taxon>Ecdysozoa</taxon>
        <taxon>Arthropoda</taxon>
        <taxon>Hexapoda</taxon>
        <taxon>Insecta</taxon>
        <taxon>Pterygota</taxon>
        <taxon>Neoptera</taxon>
        <taxon>Endopterygota</taxon>
        <taxon>Coleoptera</taxon>
        <taxon>Polyphaga</taxon>
        <taxon>Elateriformia</taxon>
        <taxon>Buprestoidea</taxon>
        <taxon>Buprestidae</taxon>
        <taxon>Agrilinae</taxon>
        <taxon>Agrilus</taxon>
    </lineage>
</organism>
<evidence type="ECO:0000313" key="8">
    <source>
        <dbReference type="Proteomes" id="UP000192223"/>
    </source>
</evidence>
<dbReference type="InterPro" id="IPR031966">
    <property type="entry name" value="PHF12_MRG-bd"/>
</dbReference>
<dbReference type="FunFam" id="3.30.40.10:FF:000154">
    <property type="entry name" value="PHD finger protein 12"/>
    <property type="match status" value="1"/>
</dbReference>
<dbReference type="PROSITE" id="PS01359">
    <property type="entry name" value="ZF_PHD_1"/>
    <property type="match status" value="1"/>
</dbReference>
<evidence type="ECO:0000256" key="5">
    <source>
        <dbReference type="SAM" id="MobiDB-lite"/>
    </source>
</evidence>
<dbReference type="InterPro" id="IPR011011">
    <property type="entry name" value="Znf_FYVE_PHD"/>
</dbReference>
<keyword evidence="8" id="KW-1185">Reference proteome</keyword>
<dbReference type="PROSITE" id="PS50006">
    <property type="entry name" value="FHA_DOMAIN"/>
    <property type="match status" value="2"/>
</dbReference>
<dbReference type="Gene3D" id="6.10.20.60">
    <property type="entry name" value="PHD finger protein 12"/>
    <property type="match status" value="1"/>
</dbReference>
<dbReference type="InterPro" id="IPR038098">
    <property type="entry name" value="PHF12_MRG-bd_sf"/>
</dbReference>
<evidence type="ECO:0000259" key="7">
    <source>
        <dbReference type="PROSITE" id="PS50016"/>
    </source>
</evidence>
<dbReference type="GO" id="GO:0000122">
    <property type="term" value="P:negative regulation of transcription by RNA polymerase II"/>
    <property type="evidence" value="ECO:0007669"/>
    <property type="project" value="TreeGrafter"/>
</dbReference>
<feature type="compositionally biased region" description="Basic and acidic residues" evidence="5">
    <location>
        <begin position="26"/>
        <end position="39"/>
    </location>
</feature>
<reference evidence="9" key="1">
    <citation type="submission" date="2025-08" db="UniProtKB">
        <authorList>
            <consortium name="RefSeq"/>
        </authorList>
    </citation>
    <scope>IDENTIFICATION</scope>
    <source>
        <tissue evidence="9">Entire body</tissue>
    </source>
</reference>
<dbReference type="Pfam" id="PF16737">
    <property type="entry name" value="PHF12_MRG_bd"/>
    <property type="match status" value="1"/>
</dbReference>
<dbReference type="Pfam" id="PF00628">
    <property type="entry name" value="PHD"/>
    <property type="match status" value="2"/>
</dbReference>
<keyword evidence="3" id="KW-0862">Zinc</keyword>
<sequence length="1460" mass="165916">MSKVEQDLNSSGGLMEQIQALIAPPKSDENKDKKPEHPYFKRPGKGHNHDFCDACREGGDLICCDKCPSSFHLLCHDPPLEEKDIPTGEWLCNSCRHKAANGPKQVPLPGTPQTRKKRAASTPATSSFKPQQQQQQQQQQPPPGKKSKSNPMLVLVEAASALNPREFELPRSMSVPCLFPGTDRIEQPYQRNANRRFTKTFHKQYEVAAGGIVPLPAKKCFECRKSCRVAPLIACDYCPLYYHLDCLDPPLSSPPSGLWMCPNHVEHSLDAKILTSVSATERIKLWEQFNGYVDQDLIKLEFFRKIQRKNPPFRYKVKLTPRKCIVVPPMVKYHYQKPVDLLPSLRDVLRVQHYENRHSNSVPKESLQDIEEIEEKVDVSCINNGSLGDTPISVEDYERTDVELSGDRDAVTKVEEGSDNSSVESRDKTLNEIDNDRWCVKDENEVKEEVKSEKVNGIFEMDSEAEAIFENALLTKGKHGELESKLYKSDKVVVVFNENKVQSSSRNDTNMDNSIRLRNMEQLSEVVDKELKHTLEDDDCRNRGGKDDVILFNGYHKTDNDRDENSGGSLTNGVFCNDIIKKEGGLESTIDFNTDVEQNLRQLDERLLKLLAYQRIQQVLSQSDHQSSGAPFTSFFQSTKLSNTMPLPSELLTPADIERITRIFSSPKKASPPKSNLRVRAMLCPVVSKHFYNVRTNDVDPTEVRHDASFMGYRPTVSTRFPEAAPMRYRTLNIGKGTGNDVSLDYYGHCNYISPKHAVIYYDEFNKQYELLNYSGFGTYVNNILYSNDETNKNVKREDVKSVPVEEKIKEIVDKKRKICRPRKCFDAKMTALDINPMECSCVSDTFKELKAGWEGAAILQHGSLLRFGCLSSPPMVKYHYQKPVDLLPSLRDVLRVQHYENRHSNSVPKESLQDIEEIEEKVDVSCINNGSLGDTPISVEDYERTDVELSGDRDAVTKVEEGSDNSSVESRDKTLNEIDNDRWCVKDENEVKEEVKSEKVNGIFEMDSEAEAIFENALLTKGKHGELESKLYKSDKVVVVFNENKVQSSSRNDTNMDNSIRLRNMEQLSEVVDKELKHTLEDDDCRNRGGKDDVILFNGYHKTDNDRDENSGGSLTNGVFCNDIIKKEGGLESTIDFNTDVEQNLRQLDERLLKLLAYQRIQQVLSQSDHQSSGAPFTSFFQSTKLSNTMPLPSELLTPADIERITRIFSSPKKASPPKSNLRVRAMLCPVVSKHFYNVRTNDVDPTEVRHDASFMGYRPTVSTRFPEAAPMRYRTLNIGKGTGNDVSLDYYGHCNYISPKHAVIYYDEFNKQYELLNYSGFGTYVNNILYSNDETNKNVKREDVKSVPVEEKIKEIVDKKRKICRPRKCFDAKMTALDINPMECSCVSDTFKELKAGWEGAAILQHGSLLRFGCLSFLGNFLGGGCAFLYSCWDTYYAPLPLSLYLPCPPYDHHRLVV</sequence>
<keyword evidence="2 4" id="KW-0863">Zinc-finger</keyword>
<dbReference type="SMART" id="SM00240">
    <property type="entry name" value="FHA"/>
    <property type="match status" value="2"/>
</dbReference>
<dbReference type="InterPro" id="IPR001965">
    <property type="entry name" value="Znf_PHD"/>
</dbReference>
<feature type="region of interest" description="Disordered" evidence="5">
    <location>
        <begin position="1"/>
        <end position="45"/>
    </location>
</feature>
<dbReference type="CDD" id="cd15534">
    <property type="entry name" value="PHD2_PHF12_Rco1"/>
    <property type="match status" value="1"/>
</dbReference>
<dbReference type="InterPro" id="IPR008984">
    <property type="entry name" value="SMAD_FHA_dom_sf"/>
</dbReference>
<dbReference type="RefSeq" id="XP_025834235.1">
    <property type="nucleotide sequence ID" value="XM_025978450.1"/>
</dbReference>
<evidence type="ECO:0000256" key="4">
    <source>
        <dbReference type="PROSITE-ProRule" id="PRU00146"/>
    </source>
</evidence>
<feature type="region of interest" description="Disordered" evidence="5">
    <location>
        <begin position="101"/>
        <end position="149"/>
    </location>
</feature>
<gene>
    <name evidence="9" type="primary">LOC108744125</name>
</gene>
<dbReference type="GeneID" id="108744125"/>
<name>A0A7F5RE82_AGRPL</name>
<dbReference type="SMART" id="SM00249">
    <property type="entry name" value="PHD"/>
    <property type="match status" value="2"/>
</dbReference>
<dbReference type="GO" id="GO:0008270">
    <property type="term" value="F:zinc ion binding"/>
    <property type="evidence" value="ECO:0007669"/>
    <property type="project" value="UniProtKB-KW"/>
</dbReference>
<dbReference type="InterPro" id="IPR019786">
    <property type="entry name" value="Zinc_finger_PHD-type_CS"/>
</dbReference>
<evidence type="ECO:0000259" key="6">
    <source>
        <dbReference type="PROSITE" id="PS50006"/>
    </source>
</evidence>
<dbReference type="InParanoid" id="A0A7F5RE82"/>
<evidence type="ECO:0000313" key="9">
    <source>
        <dbReference type="RefSeq" id="XP_025834235.1"/>
    </source>
</evidence>
<dbReference type="OrthoDB" id="1919692at2759"/>
<dbReference type="Gene3D" id="2.60.200.20">
    <property type="match status" value="2"/>
</dbReference>
<dbReference type="PROSITE" id="PS50016">
    <property type="entry name" value="ZF_PHD_2"/>
    <property type="match status" value="1"/>
</dbReference>
<proteinExistence type="predicted"/>
<protein>
    <submittedName>
        <fullName evidence="9">LOW QUALITY PROTEIN: uncharacterized protein LOC108744125</fullName>
    </submittedName>
</protein>
<feature type="domain" description="FHA" evidence="6">
    <location>
        <begin position="1278"/>
        <end position="1332"/>
    </location>
</feature>
<dbReference type="CDD" id="cd15533">
    <property type="entry name" value="PHD1_PHF12"/>
    <property type="match status" value="1"/>
</dbReference>
<dbReference type="SUPFAM" id="SSF57903">
    <property type="entry name" value="FYVE/PHD zinc finger"/>
    <property type="match status" value="2"/>
</dbReference>
<dbReference type="PANTHER" id="PTHR46309:SF1">
    <property type="entry name" value="PHD FINGER PROTEIN 12"/>
    <property type="match status" value="1"/>
</dbReference>
<dbReference type="FunCoup" id="A0A7F5RE82">
    <property type="interactions" value="1705"/>
</dbReference>
<evidence type="ECO:0000256" key="2">
    <source>
        <dbReference type="ARBA" id="ARBA00022771"/>
    </source>
</evidence>
<evidence type="ECO:0000256" key="3">
    <source>
        <dbReference type="ARBA" id="ARBA00022833"/>
    </source>
</evidence>
<dbReference type="Gene3D" id="2.30.30.1150">
    <property type="match status" value="1"/>
</dbReference>
<dbReference type="InterPro" id="IPR019787">
    <property type="entry name" value="Znf_PHD-finger"/>
</dbReference>
<feature type="domain" description="PHD-type" evidence="7">
    <location>
        <begin position="49"/>
        <end position="98"/>
    </location>
</feature>
<dbReference type="Pfam" id="PF00498">
    <property type="entry name" value="FHA"/>
    <property type="match status" value="2"/>
</dbReference>
<evidence type="ECO:0000256" key="1">
    <source>
        <dbReference type="ARBA" id="ARBA00022723"/>
    </source>
</evidence>
<dbReference type="InterPro" id="IPR000253">
    <property type="entry name" value="FHA_dom"/>
</dbReference>
<feature type="domain" description="FHA" evidence="6">
    <location>
        <begin position="732"/>
        <end position="786"/>
    </location>
</feature>
<dbReference type="Proteomes" id="UP000192223">
    <property type="component" value="Unplaced"/>
</dbReference>
<keyword evidence="1" id="KW-0479">Metal-binding</keyword>
<feature type="compositionally biased region" description="Low complexity" evidence="5">
    <location>
        <begin position="130"/>
        <end position="139"/>
    </location>
</feature>
<dbReference type="PANTHER" id="PTHR46309">
    <property type="entry name" value="PHD FINGER PROTEIN 12"/>
    <property type="match status" value="1"/>
</dbReference>
<dbReference type="InterPro" id="IPR042163">
    <property type="entry name" value="PHF12"/>
</dbReference>
<dbReference type="InterPro" id="IPR013083">
    <property type="entry name" value="Znf_RING/FYVE/PHD"/>
</dbReference>
<accession>A0A7F5RE82</accession>
<dbReference type="GO" id="GO:0070822">
    <property type="term" value="C:Sin3-type complex"/>
    <property type="evidence" value="ECO:0007669"/>
    <property type="project" value="TreeGrafter"/>
</dbReference>
<dbReference type="GO" id="GO:0003714">
    <property type="term" value="F:transcription corepressor activity"/>
    <property type="evidence" value="ECO:0007669"/>
    <property type="project" value="InterPro"/>
</dbReference>
<dbReference type="KEGG" id="apln:108744125"/>
<dbReference type="SUPFAM" id="SSF49879">
    <property type="entry name" value="SMAD/FHA domain"/>
    <property type="match status" value="2"/>
</dbReference>
<dbReference type="Gene3D" id="3.30.40.10">
    <property type="entry name" value="Zinc/RING finger domain, C3HC4 (zinc finger)"/>
    <property type="match status" value="1"/>
</dbReference>